<accession>A0A3M7Q3N6</accession>
<reference evidence="1 2" key="1">
    <citation type="journal article" date="2018" name="Sci. Rep.">
        <title>Genomic signatures of local adaptation to the degree of environmental predictability in rotifers.</title>
        <authorList>
            <person name="Franch-Gras L."/>
            <person name="Hahn C."/>
            <person name="Garcia-Roger E.M."/>
            <person name="Carmona M.J."/>
            <person name="Serra M."/>
            <person name="Gomez A."/>
        </authorList>
    </citation>
    <scope>NUCLEOTIDE SEQUENCE [LARGE SCALE GENOMIC DNA]</scope>
    <source>
        <strain evidence="1">HYR1</strain>
    </source>
</reference>
<sequence length="71" mass="8468">MYRNFLIVLLANNRSFVTKNTPTISNWVHLKNLLFVFKDSFIYIFFYGIIKPYLELIDMTGAQRLNNQNSF</sequence>
<organism evidence="1 2">
    <name type="scientific">Brachionus plicatilis</name>
    <name type="common">Marine rotifer</name>
    <name type="synonym">Brachionus muelleri</name>
    <dbReference type="NCBI Taxonomy" id="10195"/>
    <lineage>
        <taxon>Eukaryota</taxon>
        <taxon>Metazoa</taxon>
        <taxon>Spiralia</taxon>
        <taxon>Gnathifera</taxon>
        <taxon>Rotifera</taxon>
        <taxon>Eurotatoria</taxon>
        <taxon>Monogononta</taxon>
        <taxon>Pseudotrocha</taxon>
        <taxon>Ploima</taxon>
        <taxon>Brachionidae</taxon>
        <taxon>Brachionus</taxon>
    </lineage>
</organism>
<name>A0A3M7Q3N6_BRAPC</name>
<protein>
    <submittedName>
        <fullName evidence="1">Uncharacterized protein</fullName>
    </submittedName>
</protein>
<dbReference type="AlphaFoldDB" id="A0A3M7Q3N6"/>
<gene>
    <name evidence="1" type="ORF">BpHYR1_048827</name>
</gene>
<keyword evidence="2" id="KW-1185">Reference proteome</keyword>
<comment type="caution">
    <text evidence="1">The sequence shown here is derived from an EMBL/GenBank/DDBJ whole genome shotgun (WGS) entry which is preliminary data.</text>
</comment>
<dbReference type="EMBL" id="REGN01007669">
    <property type="protein sequence ID" value="RNA05581.1"/>
    <property type="molecule type" value="Genomic_DNA"/>
</dbReference>
<evidence type="ECO:0000313" key="1">
    <source>
        <dbReference type="EMBL" id="RNA05581.1"/>
    </source>
</evidence>
<dbReference type="Proteomes" id="UP000276133">
    <property type="component" value="Unassembled WGS sequence"/>
</dbReference>
<evidence type="ECO:0000313" key="2">
    <source>
        <dbReference type="Proteomes" id="UP000276133"/>
    </source>
</evidence>
<proteinExistence type="predicted"/>